<evidence type="ECO:0000256" key="8">
    <source>
        <dbReference type="ARBA" id="ARBA00023065"/>
    </source>
</evidence>
<dbReference type="InterPro" id="IPR020547">
    <property type="entry name" value="ATP_synth_F1_esu_C"/>
</dbReference>
<reference evidence="18 19" key="1">
    <citation type="submission" date="2019-12" db="EMBL/GenBank/DDBJ databases">
        <title>Whole-genome analyses of novel actinobacteria.</title>
        <authorList>
            <person name="Sahin N."/>
            <person name="Saygin H."/>
        </authorList>
    </citation>
    <scope>NUCLEOTIDE SEQUENCE [LARGE SCALE GENOMIC DNA]</scope>
    <source>
        <strain evidence="18 19">KC615</strain>
    </source>
</reference>
<evidence type="ECO:0000256" key="4">
    <source>
        <dbReference type="ARBA" id="ARBA00014480"/>
    </source>
</evidence>
<evidence type="ECO:0000259" key="17">
    <source>
        <dbReference type="Pfam" id="PF02823"/>
    </source>
</evidence>
<comment type="subunit">
    <text evidence="14 15">F-type ATPases have 2 components, CF(1) - the catalytic core - and CF(0) - the membrane proton channel. CF(1) has five subunits: alpha(3), beta(3), gamma(1), delta(1), epsilon(1). CF(0) has three main subunits: a, b and c.</text>
</comment>
<evidence type="ECO:0000313" key="19">
    <source>
        <dbReference type="Proteomes" id="UP000430692"/>
    </source>
</evidence>
<keyword evidence="19" id="KW-1185">Reference proteome</keyword>
<evidence type="ECO:0000256" key="15">
    <source>
        <dbReference type="RuleBase" id="RU003656"/>
    </source>
</evidence>
<dbReference type="PANTHER" id="PTHR13822">
    <property type="entry name" value="ATP SYNTHASE DELTA/EPSILON CHAIN"/>
    <property type="match status" value="1"/>
</dbReference>
<keyword evidence="9 14" id="KW-0472">Membrane</keyword>
<dbReference type="HAMAP" id="MF_00530">
    <property type="entry name" value="ATP_synth_epsil_bac"/>
    <property type="match status" value="1"/>
</dbReference>
<dbReference type="GO" id="GO:0045259">
    <property type="term" value="C:proton-transporting ATP synthase complex"/>
    <property type="evidence" value="ECO:0007669"/>
    <property type="project" value="UniProtKB-KW"/>
</dbReference>
<dbReference type="SUPFAM" id="SSF51344">
    <property type="entry name" value="Epsilon subunit of F1F0-ATP synthase N-terminal domain"/>
    <property type="match status" value="1"/>
</dbReference>
<proteinExistence type="inferred from homology"/>
<dbReference type="Gene3D" id="2.60.15.10">
    <property type="entry name" value="F0F1 ATP synthase delta/epsilon subunit, N-terminal"/>
    <property type="match status" value="1"/>
</dbReference>
<dbReference type="GO" id="GO:0046933">
    <property type="term" value="F:proton-transporting ATP synthase activity, rotational mechanism"/>
    <property type="evidence" value="ECO:0007669"/>
    <property type="project" value="UniProtKB-UniRule"/>
</dbReference>
<dbReference type="Gene3D" id="1.20.5.440">
    <property type="entry name" value="ATP synthase delta/epsilon subunit, C-terminal domain"/>
    <property type="match status" value="1"/>
</dbReference>
<gene>
    <name evidence="14" type="primary">atpC</name>
    <name evidence="18" type="ORF">GSM42_04010</name>
</gene>
<keyword evidence="7 14" id="KW-0375">Hydrogen ion transport</keyword>
<evidence type="ECO:0000259" key="16">
    <source>
        <dbReference type="Pfam" id="PF00401"/>
    </source>
</evidence>
<evidence type="ECO:0000256" key="14">
    <source>
        <dbReference type="HAMAP-Rule" id="MF_00530"/>
    </source>
</evidence>
<dbReference type="InterPro" id="IPR036794">
    <property type="entry name" value="ATP_F1_dsu/esu_C_sf"/>
</dbReference>
<organism evidence="18 19">
    <name type="scientific">Shimazuella alba</name>
    <dbReference type="NCBI Taxonomy" id="2690964"/>
    <lineage>
        <taxon>Bacteria</taxon>
        <taxon>Bacillati</taxon>
        <taxon>Bacillota</taxon>
        <taxon>Bacilli</taxon>
        <taxon>Bacillales</taxon>
        <taxon>Thermoactinomycetaceae</taxon>
        <taxon>Shimazuella</taxon>
    </lineage>
</organism>
<dbReference type="EMBL" id="WUUL01000002">
    <property type="protein sequence ID" value="MXQ52911.1"/>
    <property type="molecule type" value="Genomic_DNA"/>
</dbReference>
<dbReference type="RefSeq" id="WP_160800251.1">
    <property type="nucleotide sequence ID" value="NZ_WUUL01000002.1"/>
</dbReference>
<dbReference type="NCBIfam" id="TIGR01216">
    <property type="entry name" value="ATP_synt_epsi"/>
    <property type="match status" value="1"/>
</dbReference>
<dbReference type="GO" id="GO:0005524">
    <property type="term" value="F:ATP binding"/>
    <property type="evidence" value="ECO:0007669"/>
    <property type="project" value="UniProtKB-UniRule"/>
</dbReference>
<evidence type="ECO:0000256" key="10">
    <source>
        <dbReference type="ARBA" id="ARBA00023196"/>
    </source>
</evidence>
<comment type="function">
    <text evidence="1 14">Produces ATP from ADP in the presence of a proton gradient across the membrane.</text>
</comment>
<dbReference type="Pfam" id="PF00401">
    <property type="entry name" value="ATP-synt_DE"/>
    <property type="match status" value="1"/>
</dbReference>
<dbReference type="InterPro" id="IPR036771">
    <property type="entry name" value="ATPsynth_dsu/esu_N"/>
</dbReference>
<sequence>MSKMHLDIVTPERKVYSKEVEMVITRAANGDIGILPHHAPLVSPLSVTVLRVKDEGKEERIAISGGFLEVRPSGVTILAETAELSSDIDVARAEAAASRAKGRISEHDGDLARAELALRRAVNRLDVAKWK</sequence>
<dbReference type="AlphaFoldDB" id="A0A6I4VR72"/>
<keyword evidence="8 14" id="KW-0406">Ion transport</keyword>
<evidence type="ECO:0000256" key="12">
    <source>
        <dbReference type="ARBA" id="ARBA00030215"/>
    </source>
</evidence>
<dbReference type="Pfam" id="PF02823">
    <property type="entry name" value="ATP-synt_DE_N"/>
    <property type="match status" value="1"/>
</dbReference>
<evidence type="ECO:0000256" key="6">
    <source>
        <dbReference type="ARBA" id="ARBA00022475"/>
    </source>
</evidence>
<dbReference type="GO" id="GO:0005886">
    <property type="term" value="C:plasma membrane"/>
    <property type="evidence" value="ECO:0007669"/>
    <property type="project" value="UniProtKB-SubCell"/>
</dbReference>
<keyword evidence="5 14" id="KW-0813">Transport</keyword>
<dbReference type="CDD" id="cd12152">
    <property type="entry name" value="F1-ATPase_delta"/>
    <property type="match status" value="1"/>
</dbReference>
<evidence type="ECO:0000256" key="7">
    <source>
        <dbReference type="ARBA" id="ARBA00022781"/>
    </source>
</evidence>
<evidence type="ECO:0000256" key="11">
    <source>
        <dbReference type="ARBA" id="ARBA00023310"/>
    </source>
</evidence>
<evidence type="ECO:0000256" key="13">
    <source>
        <dbReference type="ARBA" id="ARBA00031795"/>
    </source>
</evidence>
<dbReference type="SUPFAM" id="SSF46604">
    <property type="entry name" value="Epsilon subunit of F1F0-ATP synthase C-terminal domain"/>
    <property type="match status" value="1"/>
</dbReference>
<evidence type="ECO:0000256" key="5">
    <source>
        <dbReference type="ARBA" id="ARBA00022448"/>
    </source>
</evidence>
<dbReference type="InterPro" id="IPR020546">
    <property type="entry name" value="ATP_synth_F1_dsu/esu_N"/>
</dbReference>
<evidence type="ECO:0000313" key="18">
    <source>
        <dbReference type="EMBL" id="MXQ52911.1"/>
    </source>
</evidence>
<comment type="subcellular location">
    <subcellularLocation>
        <location evidence="2 14">Cell membrane</location>
        <topology evidence="2 14">Peripheral membrane protein</topology>
    </subcellularLocation>
</comment>
<dbReference type="NCBIfam" id="NF001846">
    <property type="entry name" value="PRK00571.1-3"/>
    <property type="match status" value="1"/>
</dbReference>
<dbReference type="FunFam" id="2.60.15.10:FF:000001">
    <property type="entry name" value="ATP synthase epsilon chain"/>
    <property type="match status" value="1"/>
</dbReference>
<evidence type="ECO:0000256" key="9">
    <source>
        <dbReference type="ARBA" id="ARBA00023136"/>
    </source>
</evidence>
<dbReference type="NCBIfam" id="NF009980">
    <property type="entry name" value="PRK13446.1"/>
    <property type="match status" value="1"/>
</dbReference>
<feature type="domain" description="ATP synthase epsilon subunit C-terminal" evidence="16">
    <location>
        <begin position="87"/>
        <end position="129"/>
    </location>
</feature>
<dbReference type="InterPro" id="IPR001469">
    <property type="entry name" value="ATP_synth_F1_dsu/esu"/>
</dbReference>
<evidence type="ECO:0000256" key="2">
    <source>
        <dbReference type="ARBA" id="ARBA00004202"/>
    </source>
</evidence>
<dbReference type="Proteomes" id="UP000430692">
    <property type="component" value="Unassembled WGS sequence"/>
</dbReference>
<evidence type="ECO:0000256" key="3">
    <source>
        <dbReference type="ARBA" id="ARBA00005712"/>
    </source>
</evidence>
<keyword evidence="10 14" id="KW-0139">CF(1)</keyword>
<feature type="domain" description="ATP synthase F1 complex delta/epsilon subunit N-terminal" evidence="17">
    <location>
        <begin position="4"/>
        <end position="82"/>
    </location>
</feature>
<comment type="similarity">
    <text evidence="3 14 15">Belongs to the ATPase epsilon chain family.</text>
</comment>
<keyword evidence="11 14" id="KW-0066">ATP synthesis</keyword>
<comment type="caution">
    <text evidence="18">The sequence shown here is derived from an EMBL/GenBank/DDBJ whole genome shotgun (WGS) entry which is preliminary data.</text>
</comment>
<dbReference type="PANTHER" id="PTHR13822:SF10">
    <property type="entry name" value="ATP SYNTHASE EPSILON CHAIN, CHLOROPLASTIC"/>
    <property type="match status" value="1"/>
</dbReference>
<protein>
    <recommendedName>
        <fullName evidence="4 14">ATP synthase epsilon chain</fullName>
    </recommendedName>
    <alternativeName>
        <fullName evidence="13 14">ATP synthase F1 sector epsilon subunit</fullName>
    </alternativeName>
    <alternativeName>
        <fullName evidence="12 14">F-ATPase epsilon subunit</fullName>
    </alternativeName>
</protein>
<keyword evidence="6 14" id="KW-1003">Cell membrane</keyword>
<evidence type="ECO:0000256" key="1">
    <source>
        <dbReference type="ARBA" id="ARBA00003543"/>
    </source>
</evidence>
<name>A0A6I4VR72_9BACL</name>
<accession>A0A6I4VR72</accession>